<dbReference type="InterPro" id="IPR036869">
    <property type="entry name" value="J_dom_sf"/>
</dbReference>
<keyword evidence="8 11" id="KW-0143">Chaperone</keyword>
<dbReference type="PANTHER" id="PTHR43096">
    <property type="entry name" value="DNAJ HOMOLOG 1, MITOCHONDRIAL-RELATED"/>
    <property type="match status" value="1"/>
</dbReference>
<evidence type="ECO:0000259" key="14">
    <source>
        <dbReference type="PROSITE" id="PS51188"/>
    </source>
</evidence>
<comment type="subcellular location">
    <subcellularLocation>
        <location evidence="11">Cytoplasm</location>
    </subcellularLocation>
</comment>
<feature type="binding site" evidence="11">
    <location>
        <position position="201"/>
    </location>
    <ligand>
        <name>Zn(2+)</name>
        <dbReference type="ChEBI" id="CHEBI:29105"/>
        <label>2</label>
    </ligand>
</feature>
<dbReference type="CDD" id="cd10747">
    <property type="entry name" value="DnaJ_C"/>
    <property type="match status" value="1"/>
</dbReference>
<dbReference type="GO" id="GO:0042026">
    <property type="term" value="P:protein refolding"/>
    <property type="evidence" value="ECO:0007669"/>
    <property type="project" value="TreeGrafter"/>
</dbReference>
<evidence type="ECO:0000256" key="1">
    <source>
        <dbReference type="ARBA" id="ARBA00022490"/>
    </source>
</evidence>
<dbReference type="SMART" id="SM00271">
    <property type="entry name" value="DnaJ"/>
    <property type="match status" value="1"/>
</dbReference>
<evidence type="ECO:0000256" key="3">
    <source>
        <dbReference type="ARBA" id="ARBA00022723"/>
    </source>
</evidence>
<dbReference type="GO" id="GO:0008270">
    <property type="term" value="F:zinc ion binding"/>
    <property type="evidence" value="ECO:0007669"/>
    <property type="project" value="UniProtKB-UniRule"/>
</dbReference>
<dbReference type="PANTHER" id="PTHR43096:SF48">
    <property type="entry name" value="CHAPERONE PROTEIN DNAJ"/>
    <property type="match status" value="1"/>
</dbReference>
<keyword evidence="4 11" id="KW-0677">Repeat</keyword>
<dbReference type="Gene3D" id="2.60.260.20">
    <property type="entry name" value="Urease metallochaperone UreE, N-terminal domain"/>
    <property type="match status" value="2"/>
</dbReference>
<evidence type="ECO:0000256" key="2">
    <source>
        <dbReference type="ARBA" id="ARBA00022705"/>
    </source>
</evidence>
<dbReference type="PATRIC" id="fig|1619046.3.peg.79"/>
<evidence type="ECO:0000259" key="13">
    <source>
        <dbReference type="PROSITE" id="PS50076"/>
    </source>
</evidence>
<dbReference type="Pfam" id="PF01556">
    <property type="entry name" value="DnaJ_C"/>
    <property type="match status" value="1"/>
</dbReference>
<feature type="binding site" evidence="11">
    <location>
        <position position="204"/>
    </location>
    <ligand>
        <name>Zn(2+)</name>
        <dbReference type="ChEBI" id="CHEBI:29105"/>
        <label>2</label>
    </ligand>
</feature>
<keyword evidence="6 11" id="KW-0862">Zinc</keyword>
<comment type="cofactor">
    <cofactor evidence="11">
        <name>Zn(2+)</name>
        <dbReference type="ChEBI" id="CHEBI:29105"/>
    </cofactor>
    <text evidence="11">Binds 2 Zn(2+) ions per monomer.</text>
</comment>
<comment type="domain">
    <text evidence="11">The J domain is necessary and sufficient to stimulate DnaK ATPase activity. Zinc center 1 plays an important role in the autonomous, DnaK-independent chaperone activity of DnaJ. Zinc center 2 is essential for interaction with DnaK and for DnaJ activity.</text>
</comment>
<evidence type="ECO:0000256" key="7">
    <source>
        <dbReference type="ARBA" id="ARBA00023016"/>
    </source>
</evidence>
<dbReference type="PROSITE" id="PS51188">
    <property type="entry name" value="ZF_CR"/>
    <property type="match status" value="1"/>
</dbReference>
<dbReference type="Pfam" id="PF00684">
    <property type="entry name" value="DnaJ_CXXCXGXG"/>
    <property type="match status" value="1"/>
</dbReference>
<dbReference type="GO" id="GO:0051082">
    <property type="term" value="F:unfolded protein binding"/>
    <property type="evidence" value="ECO:0007669"/>
    <property type="project" value="UniProtKB-UniRule"/>
</dbReference>
<feature type="zinc finger region" description="CR-type" evidence="12">
    <location>
        <begin position="145"/>
        <end position="227"/>
    </location>
</feature>
<dbReference type="InterPro" id="IPR012724">
    <property type="entry name" value="DnaJ"/>
</dbReference>
<evidence type="ECO:0000256" key="5">
    <source>
        <dbReference type="ARBA" id="ARBA00022771"/>
    </source>
</evidence>
<dbReference type="EMBL" id="LBSX01000001">
    <property type="protein sequence ID" value="KKQ28227.1"/>
    <property type="molecule type" value="Genomic_DNA"/>
</dbReference>
<dbReference type="InterPro" id="IPR036410">
    <property type="entry name" value="HSP_DnaJ_Cys-rich_dom_sf"/>
</dbReference>
<feature type="binding site" evidence="11">
    <location>
        <position position="158"/>
    </location>
    <ligand>
        <name>Zn(2+)</name>
        <dbReference type="ChEBI" id="CHEBI:29105"/>
        <label>1</label>
    </ligand>
</feature>
<dbReference type="FunFam" id="2.60.260.20:FF:000005">
    <property type="entry name" value="Chaperone protein dnaJ 1, mitochondrial"/>
    <property type="match status" value="1"/>
</dbReference>
<dbReference type="GO" id="GO:0009408">
    <property type="term" value="P:response to heat"/>
    <property type="evidence" value="ECO:0007669"/>
    <property type="project" value="InterPro"/>
</dbReference>
<dbReference type="SUPFAM" id="SSF57938">
    <property type="entry name" value="DnaJ/Hsp40 cysteine-rich domain"/>
    <property type="match status" value="1"/>
</dbReference>
<feature type="binding site" evidence="11">
    <location>
        <position position="178"/>
    </location>
    <ligand>
        <name>Zn(2+)</name>
        <dbReference type="ChEBI" id="CHEBI:29105"/>
        <label>2</label>
    </ligand>
</feature>
<dbReference type="GO" id="GO:0005737">
    <property type="term" value="C:cytoplasm"/>
    <property type="evidence" value="ECO:0007669"/>
    <property type="project" value="UniProtKB-SubCell"/>
</dbReference>
<dbReference type="AlphaFoldDB" id="A0A0G0GE24"/>
<dbReference type="SUPFAM" id="SSF46565">
    <property type="entry name" value="Chaperone J-domain"/>
    <property type="match status" value="1"/>
</dbReference>
<dbReference type="GO" id="GO:0031072">
    <property type="term" value="F:heat shock protein binding"/>
    <property type="evidence" value="ECO:0007669"/>
    <property type="project" value="InterPro"/>
</dbReference>
<evidence type="ECO:0000256" key="4">
    <source>
        <dbReference type="ARBA" id="ARBA00022737"/>
    </source>
</evidence>
<comment type="function">
    <text evidence="11">Participates actively in the response to hyperosmotic and heat shock by preventing the aggregation of stress-denatured proteins and by disaggregating proteins, also in an autonomous, DnaK-independent fashion. Unfolded proteins bind initially to DnaJ; upon interaction with the DnaJ-bound protein, DnaK hydrolyzes its bound ATP, resulting in the formation of a stable complex. GrpE releases ADP from DnaK; ATP binding to DnaK triggers the release of the substrate protein, thus completing the reaction cycle. Several rounds of ATP-dependent interactions between DnaJ, DnaK and GrpE are required for fully efficient folding. Also involved, together with DnaK and GrpE, in the DNA replication of plasmids through activation of initiation proteins.</text>
</comment>
<dbReference type="Proteomes" id="UP000034849">
    <property type="component" value="Unassembled WGS sequence"/>
</dbReference>
<dbReference type="PRINTS" id="PR00625">
    <property type="entry name" value="JDOMAIN"/>
</dbReference>
<gene>
    <name evidence="11" type="primary">dnaJ</name>
    <name evidence="15" type="ORF">US42_C0001G0078</name>
</gene>
<dbReference type="GO" id="GO:0006260">
    <property type="term" value="P:DNA replication"/>
    <property type="evidence" value="ECO:0007669"/>
    <property type="project" value="UniProtKB-KW"/>
</dbReference>
<accession>A0A0G0GE24</accession>
<dbReference type="InterPro" id="IPR001305">
    <property type="entry name" value="HSP_DnaJ_Cys-rich_dom"/>
</dbReference>
<feature type="repeat" description="CXXCXGXG motif" evidence="11">
    <location>
        <begin position="215"/>
        <end position="222"/>
    </location>
</feature>
<evidence type="ECO:0000256" key="11">
    <source>
        <dbReference type="HAMAP-Rule" id="MF_01152"/>
    </source>
</evidence>
<name>A0A0G0GE24_9BACT</name>
<feature type="repeat" description="CXXCXGXG motif" evidence="11">
    <location>
        <begin position="175"/>
        <end position="182"/>
    </location>
</feature>
<keyword evidence="1 11" id="KW-0963">Cytoplasm</keyword>
<dbReference type="InterPro" id="IPR001623">
    <property type="entry name" value="DnaJ_domain"/>
</dbReference>
<dbReference type="Pfam" id="PF00226">
    <property type="entry name" value="DnaJ"/>
    <property type="match status" value="1"/>
</dbReference>
<keyword evidence="2 11" id="KW-0235">DNA replication</keyword>
<evidence type="ECO:0000256" key="9">
    <source>
        <dbReference type="ARBA" id="ARBA00061004"/>
    </source>
</evidence>
<comment type="caution">
    <text evidence="15">The sequence shown here is derived from an EMBL/GenBank/DDBJ whole genome shotgun (WGS) entry which is preliminary data.</text>
</comment>
<dbReference type="Gene3D" id="2.10.230.10">
    <property type="entry name" value="Heat shock protein DnaJ, cysteine-rich domain"/>
    <property type="match status" value="1"/>
</dbReference>
<dbReference type="InterPro" id="IPR008971">
    <property type="entry name" value="HSP40/DnaJ_pept-bd"/>
</dbReference>
<dbReference type="FunFam" id="2.10.230.10:FF:000002">
    <property type="entry name" value="Molecular chaperone DnaJ"/>
    <property type="match status" value="1"/>
</dbReference>
<sequence length="366" mass="39863">MSKDYYKILGVDKSASAEEIKKAFRKMAHQYHPDKEGGDEAKFKEVNEAFQVVGNAEKRAKYDQFGSDFAQQGGFGGGAGWEDFMRAARGGGGGYQNSNFDFGGFDMGDIFGDIFGGGSRSRSRQSRGNDIQVDLQLEFKEAIFGVEKEIRLNKNNACEVCSGSGVEPGSKMTTCSDCKGQGQVRRVQQTILGAMQTVSTCPTCNGRGQKAEKHCKHCSGRGTVKSESKYNVKIPAGIDNGEAIRLTGKGESAGVHGESGDLYVRVHVKDDKNLKREGENIFTEINISYPQAVLGDKIEIETLDGLKKLVIPEGTQSGQQIRLKELGVPLLHGRGRGDHFVTVVVDVPKKVSRGAKKLIEELKKEL</sequence>
<keyword evidence="5 11" id="KW-0863">Zinc-finger</keyword>
<feature type="binding site" evidence="11">
    <location>
        <position position="218"/>
    </location>
    <ligand>
        <name>Zn(2+)</name>
        <dbReference type="ChEBI" id="CHEBI:29105"/>
        <label>1</label>
    </ligand>
</feature>
<feature type="binding site" evidence="11">
    <location>
        <position position="161"/>
    </location>
    <ligand>
        <name>Zn(2+)</name>
        <dbReference type="ChEBI" id="CHEBI:29105"/>
        <label>1</label>
    </ligand>
</feature>
<proteinExistence type="inferred from homology"/>
<dbReference type="CDD" id="cd10719">
    <property type="entry name" value="DnaJ_zf"/>
    <property type="match status" value="1"/>
</dbReference>
<dbReference type="InterPro" id="IPR002939">
    <property type="entry name" value="DnaJ_C"/>
</dbReference>
<feature type="repeat" description="CXXCXGXG motif" evidence="11">
    <location>
        <begin position="158"/>
        <end position="165"/>
    </location>
</feature>
<dbReference type="NCBIfam" id="TIGR02349">
    <property type="entry name" value="DnaJ_bact"/>
    <property type="match status" value="1"/>
</dbReference>
<organism evidence="15 16">
    <name type="scientific">Candidatus Magasanikbacteria bacterium GW2011_GWC2_37_14</name>
    <dbReference type="NCBI Taxonomy" id="1619046"/>
    <lineage>
        <taxon>Bacteria</taxon>
        <taxon>Candidatus Magasanikiibacteriota</taxon>
    </lineage>
</organism>
<comment type="subunit">
    <text evidence="11">Homodimer.</text>
</comment>
<dbReference type="SUPFAM" id="SSF49493">
    <property type="entry name" value="HSP40/DnaJ peptide-binding domain"/>
    <property type="match status" value="2"/>
</dbReference>
<feature type="binding site" evidence="11">
    <location>
        <position position="215"/>
    </location>
    <ligand>
        <name>Zn(2+)</name>
        <dbReference type="ChEBI" id="CHEBI:29105"/>
        <label>1</label>
    </ligand>
</feature>
<dbReference type="NCBIfam" id="NF008035">
    <property type="entry name" value="PRK10767.1"/>
    <property type="match status" value="1"/>
</dbReference>
<feature type="domain" description="J" evidence="13">
    <location>
        <begin position="4"/>
        <end position="66"/>
    </location>
</feature>
<feature type="domain" description="CR-type" evidence="14">
    <location>
        <begin position="145"/>
        <end position="227"/>
    </location>
</feature>
<evidence type="ECO:0000313" key="16">
    <source>
        <dbReference type="Proteomes" id="UP000034849"/>
    </source>
</evidence>
<evidence type="ECO:0000256" key="6">
    <source>
        <dbReference type="ARBA" id="ARBA00022833"/>
    </source>
</evidence>
<reference evidence="15 16" key="1">
    <citation type="journal article" date="2015" name="Nature">
        <title>rRNA introns, odd ribosomes, and small enigmatic genomes across a large radiation of phyla.</title>
        <authorList>
            <person name="Brown C.T."/>
            <person name="Hug L.A."/>
            <person name="Thomas B.C."/>
            <person name="Sharon I."/>
            <person name="Castelle C.J."/>
            <person name="Singh A."/>
            <person name="Wilkins M.J."/>
            <person name="Williams K.H."/>
            <person name="Banfield J.F."/>
        </authorList>
    </citation>
    <scope>NUCLEOTIDE SEQUENCE [LARGE SCALE GENOMIC DNA]</scope>
</reference>
<dbReference type="HAMAP" id="MF_01152">
    <property type="entry name" value="DnaJ"/>
    <property type="match status" value="1"/>
</dbReference>
<evidence type="ECO:0000256" key="8">
    <source>
        <dbReference type="ARBA" id="ARBA00023186"/>
    </source>
</evidence>
<dbReference type="Gene3D" id="1.10.287.110">
    <property type="entry name" value="DnaJ domain"/>
    <property type="match status" value="1"/>
</dbReference>
<evidence type="ECO:0000313" key="15">
    <source>
        <dbReference type="EMBL" id="KKQ28227.1"/>
    </source>
</evidence>
<dbReference type="GO" id="GO:0005524">
    <property type="term" value="F:ATP binding"/>
    <property type="evidence" value="ECO:0007669"/>
    <property type="project" value="InterPro"/>
</dbReference>
<comment type="similarity">
    <text evidence="9 11">Belongs to the DnaJ family.</text>
</comment>
<dbReference type="STRING" id="1619046.US42_C0001G0078"/>
<keyword evidence="3 11" id="KW-0479">Metal-binding</keyword>
<feature type="repeat" description="CXXCXGXG motif" evidence="11">
    <location>
        <begin position="201"/>
        <end position="208"/>
    </location>
</feature>
<dbReference type="PROSITE" id="PS50076">
    <property type="entry name" value="DNAJ_2"/>
    <property type="match status" value="1"/>
</dbReference>
<evidence type="ECO:0000256" key="12">
    <source>
        <dbReference type="PROSITE-ProRule" id="PRU00546"/>
    </source>
</evidence>
<feature type="binding site" evidence="11">
    <location>
        <position position="175"/>
    </location>
    <ligand>
        <name>Zn(2+)</name>
        <dbReference type="ChEBI" id="CHEBI:29105"/>
        <label>2</label>
    </ligand>
</feature>
<protein>
    <recommendedName>
        <fullName evidence="10 11">Chaperone protein DnaJ</fullName>
    </recommendedName>
</protein>
<keyword evidence="7 11" id="KW-0346">Stress response</keyword>
<evidence type="ECO:0000256" key="10">
    <source>
        <dbReference type="ARBA" id="ARBA00067609"/>
    </source>
</evidence>
<dbReference type="CDD" id="cd06257">
    <property type="entry name" value="DnaJ"/>
    <property type="match status" value="1"/>
</dbReference>